<organism evidence="8 9">
    <name type="scientific">Apibacter mensalis</name>
    <dbReference type="NCBI Taxonomy" id="1586267"/>
    <lineage>
        <taxon>Bacteria</taxon>
        <taxon>Pseudomonadati</taxon>
        <taxon>Bacteroidota</taxon>
        <taxon>Flavobacteriia</taxon>
        <taxon>Flavobacteriales</taxon>
        <taxon>Weeksellaceae</taxon>
        <taxon>Apibacter</taxon>
    </lineage>
</organism>
<comment type="similarity">
    <text evidence="5">Belongs to the RimM family.</text>
</comment>
<evidence type="ECO:0000256" key="2">
    <source>
        <dbReference type="ARBA" id="ARBA00022517"/>
    </source>
</evidence>
<evidence type="ECO:0000256" key="5">
    <source>
        <dbReference type="HAMAP-Rule" id="MF_00014"/>
    </source>
</evidence>
<evidence type="ECO:0000313" key="8">
    <source>
        <dbReference type="EMBL" id="CVK15567.1"/>
    </source>
</evidence>
<keyword evidence="1 5" id="KW-0963">Cytoplasm</keyword>
<keyword evidence="4 5" id="KW-0143">Chaperone</keyword>
<evidence type="ECO:0000256" key="4">
    <source>
        <dbReference type="ARBA" id="ARBA00023186"/>
    </source>
</evidence>
<dbReference type="InterPro" id="IPR036976">
    <property type="entry name" value="RimM_N_sf"/>
</dbReference>
<comment type="subcellular location">
    <subcellularLocation>
        <location evidence="5">Cytoplasm</location>
    </subcellularLocation>
</comment>
<protein>
    <recommendedName>
        <fullName evidence="5">Ribosome maturation factor RimM</fullName>
    </recommendedName>
</protein>
<dbReference type="EMBL" id="FCOR01000002">
    <property type="protein sequence ID" value="CVK15567.1"/>
    <property type="molecule type" value="Genomic_DNA"/>
</dbReference>
<sequence>MQLEDCYYLGTITKTHGLKGHLIVKLDTDVPEAYNNLESVFININEIPVPFFINECQLYNKDSLRVKFEDTSINSQDLIGTKLYLPLNTLPELKGKQFYYHEVINFSLVDENYQKIGEITEINDNSAQALFIIKLSKNNKFIYIPVINDWIIEVSRNDQYISMTLPEGILDL</sequence>
<dbReference type="STRING" id="1586267.GCA_001418685_00392"/>
<dbReference type="PANTHER" id="PTHR33692:SF1">
    <property type="entry name" value="RIBOSOME MATURATION FACTOR RIMM"/>
    <property type="match status" value="1"/>
</dbReference>
<dbReference type="GO" id="GO:0006364">
    <property type="term" value="P:rRNA processing"/>
    <property type="evidence" value="ECO:0007669"/>
    <property type="project" value="UniProtKB-UniRule"/>
</dbReference>
<dbReference type="PANTHER" id="PTHR33692">
    <property type="entry name" value="RIBOSOME MATURATION FACTOR RIMM"/>
    <property type="match status" value="1"/>
</dbReference>
<dbReference type="InterPro" id="IPR002676">
    <property type="entry name" value="RimM_N"/>
</dbReference>
<dbReference type="InterPro" id="IPR009000">
    <property type="entry name" value="Transl_B-barrel_sf"/>
</dbReference>
<dbReference type="SUPFAM" id="SSF50346">
    <property type="entry name" value="PRC-barrel domain"/>
    <property type="match status" value="1"/>
</dbReference>
<dbReference type="Gene3D" id="2.40.30.60">
    <property type="entry name" value="RimM"/>
    <property type="match status" value="1"/>
</dbReference>
<gene>
    <name evidence="5" type="primary">rimM</name>
    <name evidence="8" type="ORF">Ga0061079_102113</name>
</gene>
<comment type="function">
    <text evidence="5">An accessory protein needed during the final step in the assembly of 30S ribosomal subunit, possibly for assembly of the head region. Essential for efficient processing of 16S rRNA. May be needed both before and after RbfA during the maturation of 16S rRNA. It has affinity for free ribosomal 30S subunits but not for 70S ribosomes.</text>
</comment>
<feature type="domain" description="RimM N-terminal" evidence="6">
    <location>
        <begin position="9"/>
        <end position="71"/>
    </location>
</feature>
<accession>A0A0X3AN36</accession>
<evidence type="ECO:0000256" key="3">
    <source>
        <dbReference type="ARBA" id="ARBA00022552"/>
    </source>
</evidence>
<dbReference type="HAMAP" id="MF_00014">
    <property type="entry name" value="Ribosome_mat_RimM"/>
    <property type="match status" value="1"/>
</dbReference>
<keyword evidence="9" id="KW-1185">Reference proteome</keyword>
<comment type="domain">
    <text evidence="5">The PRC barrel domain binds ribosomal protein uS19.</text>
</comment>
<reference evidence="8 9" key="1">
    <citation type="submission" date="2016-01" db="EMBL/GenBank/DDBJ databases">
        <authorList>
            <person name="McClelland M."/>
            <person name="Jain A."/>
            <person name="Saraogi P."/>
            <person name="Mendelson R."/>
            <person name="Westerman R."/>
            <person name="SanMiguel P."/>
            <person name="Csonka L."/>
        </authorList>
    </citation>
    <scope>NUCLEOTIDE SEQUENCE [LARGE SCALE GENOMIC DNA]</scope>
    <source>
        <strain evidence="8 9">R-53146</strain>
    </source>
</reference>
<dbReference type="InterPro" id="IPR056792">
    <property type="entry name" value="PRC_RimM"/>
</dbReference>
<dbReference type="NCBIfam" id="TIGR02273">
    <property type="entry name" value="16S_RimM"/>
    <property type="match status" value="1"/>
</dbReference>
<keyword evidence="3 5" id="KW-0698">rRNA processing</keyword>
<dbReference type="RefSeq" id="WP_055424797.1">
    <property type="nucleotide sequence ID" value="NZ_FCOR01000002.1"/>
</dbReference>
<dbReference type="InterPro" id="IPR011961">
    <property type="entry name" value="RimM"/>
</dbReference>
<dbReference type="Gene3D" id="2.30.30.240">
    <property type="entry name" value="PRC-barrel domain"/>
    <property type="match status" value="1"/>
</dbReference>
<evidence type="ECO:0000259" key="7">
    <source>
        <dbReference type="Pfam" id="PF24986"/>
    </source>
</evidence>
<comment type="subunit">
    <text evidence="5">Binds ribosomal protein uS19.</text>
</comment>
<name>A0A0X3AN36_9FLAO</name>
<feature type="domain" description="Ribosome maturation factor RimM PRC barrel" evidence="7">
    <location>
        <begin position="101"/>
        <end position="169"/>
    </location>
</feature>
<proteinExistence type="inferred from homology"/>
<dbReference type="AlphaFoldDB" id="A0A0X3AN36"/>
<dbReference type="Proteomes" id="UP000182761">
    <property type="component" value="Unassembled WGS sequence"/>
</dbReference>
<dbReference type="SUPFAM" id="SSF50447">
    <property type="entry name" value="Translation proteins"/>
    <property type="match status" value="1"/>
</dbReference>
<dbReference type="GO" id="GO:0005840">
    <property type="term" value="C:ribosome"/>
    <property type="evidence" value="ECO:0007669"/>
    <property type="project" value="InterPro"/>
</dbReference>
<dbReference type="Pfam" id="PF01782">
    <property type="entry name" value="RimM"/>
    <property type="match status" value="1"/>
</dbReference>
<keyword evidence="2 5" id="KW-0690">Ribosome biogenesis</keyword>
<dbReference type="GO" id="GO:0042274">
    <property type="term" value="P:ribosomal small subunit biogenesis"/>
    <property type="evidence" value="ECO:0007669"/>
    <property type="project" value="UniProtKB-UniRule"/>
</dbReference>
<evidence type="ECO:0000259" key="6">
    <source>
        <dbReference type="Pfam" id="PF01782"/>
    </source>
</evidence>
<dbReference type="Pfam" id="PF24986">
    <property type="entry name" value="PRC_RimM"/>
    <property type="match status" value="1"/>
</dbReference>
<dbReference type="InterPro" id="IPR011033">
    <property type="entry name" value="PRC_barrel-like_sf"/>
</dbReference>
<dbReference type="GO" id="GO:0043022">
    <property type="term" value="F:ribosome binding"/>
    <property type="evidence" value="ECO:0007669"/>
    <property type="project" value="InterPro"/>
</dbReference>
<dbReference type="GO" id="GO:0005737">
    <property type="term" value="C:cytoplasm"/>
    <property type="evidence" value="ECO:0007669"/>
    <property type="project" value="UniProtKB-SubCell"/>
</dbReference>
<evidence type="ECO:0000313" key="9">
    <source>
        <dbReference type="Proteomes" id="UP000182761"/>
    </source>
</evidence>
<dbReference type="OrthoDB" id="9810331at2"/>
<evidence type="ECO:0000256" key="1">
    <source>
        <dbReference type="ARBA" id="ARBA00022490"/>
    </source>
</evidence>